<protein>
    <submittedName>
        <fullName evidence="1">Uncharacterized protein</fullName>
    </submittedName>
</protein>
<name>A0ABD0LRP0_9CAEN</name>
<dbReference type="InterPro" id="IPR029064">
    <property type="entry name" value="Ribosomal_eL30-like_sf"/>
</dbReference>
<proteinExistence type="predicted"/>
<dbReference type="PANTHER" id="PTHR10411">
    <property type="entry name" value="GROWTH ARREST AND DNA DAMAGE-INDUCIBLE PROTEIN GADD45"/>
    <property type="match status" value="1"/>
</dbReference>
<dbReference type="Proteomes" id="UP001519460">
    <property type="component" value="Unassembled WGS sequence"/>
</dbReference>
<reference evidence="1 2" key="1">
    <citation type="journal article" date="2023" name="Sci. Data">
        <title>Genome assembly of the Korean intertidal mud-creeper Batillaria attramentaria.</title>
        <authorList>
            <person name="Patra A.K."/>
            <person name="Ho P.T."/>
            <person name="Jun S."/>
            <person name="Lee S.J."/>
            <person name="Kim Y."/>
            <person name="Won Y.J."/>
        </authorList>
    </citation>
    <scope>NUCLEOTIDE SEQUENCE [LARGE SCALE GENOMIC DNA]</scope>
    <source>
        <strain evidence="1">Wonlab-2016</strain>
    </source>
</reference>
<sequence length="290" mass="31533">MTLPELCECSDAPENATIVLVEGLRTIDRLTGHKTDTTIDLEENILGEVRGTWLSALLVRSGMRWSVPDQATDSLTPVHVDSNSRGGTFRVLSATDPITVSSLCHRTQPHDLTRGHELGTKNSCSCLCVTKPGTDIGEALKAVLQQAFSQQRVTCSLTECVEVLSTRPDDVMLCVMPVLAAPDAVANIQSTLIRAVCREHCIRLVSVDCDVKLAKIVCSGIPDTLDNNCNIVGTGCDDNDNLKTVNHYGFPCALIQYPSEASTEDETVAEFCKEQLYGHAQDEPYIELPD</sequence>
<keyword evidence="2" id="KW-1185">Reference proteome</keyword>
<dbReference type="EMBL" id="JACVVK020000027">
    <property type="protein sequence ID" value="KAK7502148.1"/>
    <property type="molecule type" value="Genomic_DNA"/>
</dbReference>
<accession>A0ABD0LRP0</accession>
<dbReference type="PANTHER" id="PTHR10411:SF8">
    <property type="entry name" value="FI09246P"/>
    <property type="match status" value="1"/>
</dbReference>
<comment type="caution">
    <text evidence="1">The sequence shown here is derived from an EMBL/GenBank/DDBJ whole genome shotgun (WGS) entry which is preliminary data.</text>
</comment>
<organism evidence="1 2">
    <name type="scientific">Batillaria attramentaria</name>
    <dbReference type="NCBI Taxonomy" id="370345"/>
    <lineage>
        <taxon>Eukaryota</taxon>
        <taxon>Metazoa</taxon>
        <taxon>Spiralia</taxon>
        <taxon>Lophotrochozoa</taxon>
        <taxon>Mollusca</taxon>
        <taxon>Gastropoda</taxon>
        <taxon>Caenogastropoda</taxon>
        <taxon>Sorbeoconcha</taxon>
        <taxon>Cerithioidea</taxon>
        <taxon>Batillariidae</taxon>
        <taxon>Batillaria</taxon>
    </lineage>
</organism>
<dbReference type="Gene3D" id="3.30.1330.30">
    <property type="match status" value="1"/>
</dbReference>
<evidence type="ECO:0000313" key="1">
    <source>
        <dbReference type="EMBL" id="KAK7502148.1"/>
    </source>
</evidence>
<dbReference type="AlphaFoldDB" id="A0ABD0LRP0"/>
<evidence type="ECO:0000313" key="2">
    <source>
        <dbReference type="Proteomes" id="UP001519460"/>
    </source>
</evidence>
<gene>
    <name evidence="1" type="ORF">BaRGS_00006512</name>
</gene>
<dbReference type="InterPro" id="IPR024824">
    <property type="entry name" value="GADD45"/>
</dbReference>